<feature type="active site" evidence="4">
    <location>
        <position position="364"/>
    </location>
</feature>
<dbReference type="Pfam" id="PF01562">
    <property type="entry name" value="Pep_M12B_propep"/>
    <property type="match status" value="1"/>
</dbReference>
<evidence type="ECO:0000256" key="1">
    <source>
        <dbReference type="ARBA" id="ARBA00023157"/>
    </source>
</evidence>
<comment type="caution">
    <text evidence="4">Lacks conserved residue(s) required for the propagation of feature annotation.</text>
</comment>
<feature type="signal peptide" evidence="7">
    <location>
        <begin position="1"/>
        <end position="24"/>
    </location>
</feature>
<feature type="domain" description="Peptidase M12B" evidence="9">
    <location>
        <begin position="222"/>
        <end position="421"/>
    </location>
</feature>
<organism evidence="10 11">
    <name type="scientific">Aspergillus puulaauensis</name>
    <dbReference type="NCBI Taxonomy" id="1220207"/>
    <lineage>
        <taxon>Eukaryota</taxon>
        <taxon>Fungi</taxon>
        <taxon>Dikarya</taxon>
        <taxon>Ascomycota</taxon>
        <taxon>Pezizomycotina</taxon>
        <taxon>Eurotiomycetes</taxon>
        <taxon>Eurotiomycetidae</taxon>
        <taxon>Eurotiales</taxon>
        <taxon>Aspergillaceae</taxon>
        <taxon>Aspergillus</taxon>
    </lineage>
</organism>
<dbReference type="SUPFAM" id="SSF55486">
    <property type="entry name" value="Metalloproteases ('zincins'), catalytic domain"/>
    <property type="match status" value="1"/>
</dbReference>
<dbReference type="PANTHER" id="PTHR11905:SF222">
    <property type="entry name" value="ADAM FAMILY OF METALLOPROTEASE ADM-A (AFU_ORTHOLOGUE AFUA_6G14420)"/>
    <property type="match status" value="1"/>
</dbReference>
<dbReference type="Pfam" id="PF00200">
    <property type="entry name" value="Disintegrin"/>
    <property type="match status" value="1"/>
</dbReference>
<dbReference type="KEGG" id="apuu:APUU_31253S"/>
<dbReference type="FunFam" id="4.10.70.10:FF:000003">
    <property type="entry name" value="Disintegrin and metalloproteinase domain-containing protein 17"/>
    <property type="match status" value="1"/>
</dbReference>
<evidence type="ECO:0000259" key="8">
    <source>
        <dbReference type="PROSITE" id="PS50214"/>
    </source>
</evidence>
<dbReference type="InterPro" id="IPR034028">
    <property type="entry name" value="ZnMc_ADAM_fungal"/>
</dbReference>
<dbReference type="InterPro" id="IPR036436">
    <property type="entry name" value="Disintegrin_dom_sf"/>
</dbReference>
<dbReference type="Gene3D" id="4.10.70.10">
    <property type="entry name" value="Disintegrin domain"/>
    <property type="match status" value="1"/>
</dbReference>
<keyword evidence="11" id="KW-1185">Reference proteome</keyword>
<keyword evidence="4" id="KW-0862">Zinc</keyword>
<keyword evidence="4" id="KW-0479">Metal-binding</keyword>
<dbReference type="GO" id="GO:0004222">
    <property type="term" value="F:metalloendopeptidase activity"/>
    <property type="evidence" value="ECO:0007669"/>
    <property type="project" value="InterPro"/>
</dbReference>
<sequence>MRVPRLTSILGFCVCLLLSVTVQAHSTRSLASYNTTTLHNVAIHAPSHKVKPSTEFNITFTLDDEGERPVKLVLTPNRDLFAQEPHVQFIGGNGARRTETMKRSRHCVFRGTVFLQSAAFQWIKVGWARITVVRDGVDPLFDGAFSISGVQYDIKLESDSPKQNGTREQQMVVQRGYQDQVLETTAQPPWSGSLDMFKRQYTLTSDDFVNSIGNTDGCPSEREIALIGIATDCSYTADFDSSEDLVQALVTMVNTASEVFESAFNIALSFHNLTIQDEECPSSPTSEEPWNANCAAGDLNFRLRAFSEWRATLRNDENAYWTLMTGCPTASEVGVSWVGQLCDSERSTNIVARTSNQWQVFAHESAHTFGAYHDCDRNTCASGRQCCPLSGSTCNAGAEYLMNPVSTSPQSEFSPCTIGNVCTAMGARVVNTRCLTTNTNTPTISAGECGNGIVEVGEECDCGDECDGNPCCDGSTCRLIGDAVCDDSSDSCCSECQFASSGTVCRAAISECDIEETCSGNSRECPEDEHEEDGGSCGTGDGLFCSSGQCTNRDLQCQEQLVGDNSTISSCGNSTCILECSSSWGQAGSCSNVGNVLDGTPCDDGLCRGGQCRSRDGDSGRSWVDRHRSLVIGLSAGIGGALVLAGLFCMICCCCRRRPKKAPPPVSQAPLPQRLPAGAYVPPPAYSPRTPMPSYRYA</sequence>
<feature type="chain" id="PRO_5031211776" description="Disintegrin and metalloproteinase domain-containing protein B" evidence="7">
    <location>
        <begin position="25"/>
        <end position="698"/>
    </location>
</feature>
<dbReference type="SUPFAM" id="SSF57552">
    <property type="entry name" value="Blood coagulation inhibitor (disintegrin)"/>
    <property type="match status" value="1"/>
</dbReference>
<dbReference type="EMBL" id="AP024445">
    <property type="protein sequence ID" value="BCS23028.1"/>
    <property type="molecule type" value="Genomic_DNA"/>
</dbReference>
<accession>A0A7R7XLF0</accession>
<keyword evidence="7" id="KW-0732">Signal</keyword>
<dbReference type="RefSeq" id="XP_041555222.1">
    <property type="nucleotide sequence ID" value="XM_041702436.1"/>
</dbReference>
<dbReference type="InterPro" id="IPR024079">
    <property type="entry name" value="MetalloPept_cat_dom_sf"/>
</dbReference>
<feature type="binding site" evidence="4">
    <location>
        <position position="367"/>
    </location>
    <ligand>
        <name>Zn(2+)</name>
        <dbReference type="ChEBI" id="CHEBI:29105"/>
        <note>catalytic</note>
    </ligand>
</feature>
<reference evidence="10" key="1">
    <citation type="submission" date="2021-01" db="EMBL/GenBank/DDBJ databases">
        <authorList>
            <consortium name="Aspergillus puulaauensis MK2 genome sequencing consortium"/>
            <person name="Kazuki M."/>
            <person name="Futagami T."/>
        </authorList>
    </citation>
    <scope>NUCLEOTIDE SEQUENCE</scope>
    <source>
        <strain evidence="10">MK2</strain>
    </source>
</reference>
<name>A0A7R7XLF0_9EURO</name>
<dbReference type="InterPro" id="IPR001590">
    <property type="entry name" value="Peptidase_M12B"/>
</dbReference>
<dbReference type="Pfam" id="PF13583">
    <property type="entry name" value="Reprolysin_4"/>
    <property type="match status" value="1"/>
</dbReference>
<dbReference type="InterPro" id="IPR002870">
    <property type="entry name" value="Peptidase_M12B_N"/>
</dbReference>
<evidence type="ECO:0000256" key="5">
    <source>
        <dbReference type="SAM" id="MobiDB-lite"/>
    </source>
</evidence>
<evidence type="ECO:0000313" key="11">
    <source>
        <dbReference type="Proteomes" id="UP000654913"/>
    </source>
</evidence>
<evidence type="ECO:0000256" key="3">
    <source>
        <dbReference type="ARBA" id="ARBA00074021"/>
    </source>
</evidence>
<evidence type="ECO:0000256" key="2">
    <source>
        <dbReference type="ARBA" id="ARBA00056552"/>
    </source>
</evidence>
<feature type="domain" description="Disintegrin" evidence="8">
    <location>
        <begin position="446"/>
        <end position="533"/>
    </location>
</feature>
<dbReference type="GO" id="GO:0006508">
    <property type="term" value="P:proteolysis"/>
    <property type="evidence" value="ECO:0007669"/>
    <property type="project" value="InterPro"/>
</dbReference>
<evidence type="ECO:0000256" key="7">
    <source>
        <dbReference type="SAM" id="SignalP"/>
    </source>
</evidence>
<comment type="function">
    <text evidence="2">Probable zinc protease.</text>
</comment>
<keyword evidence="6" id="KW-0812">Transmembrane</keyword>
<evidence type="ECO:0000256" key="6">
    <source>
        <dbReference type="SAM" id="Phobius"/>
    </source>
</evidence>
<proteinExistence type="predicted"/>
<feature type="binding site" evidence="4">
    <location>
        <position position="373"/>
    </location>
    <ligand>
        <name>Zn(2+)</name>
        <dbReference type="ChEBI" id="CHEBI:29105"/>
        <note>catalytic</note>
    </ligand>
</feature>
<dbReference type="PROSITE" id="PS50214">
    <property type="entry name" value="DISINTEGRIN_2"/>
    <property type="match status" value="1"/>
</dbReference>
<dbReference type="PROSITE" id="PS50215">
    <property type="entry name" value="ADAM_MEPRO"/>
    <property type="match status" value="1"/>
</dbReference>
<evidence type="ECO:0000313" key="10">
    <source>
        <dbReference type="EMBL" id="BCS23028.1"/>
    </source>
</evidence>
<dbReference type="Proteomes" id="UP000654913">
    <property type="component" value="Chromosome 3"/>
</dbReference>
<dbReference type="GO" id="GO:0046872">
    <property type="term" value="F:metal ion binding"/>
    <property type="evidence" value="ECO:0007669"/>
    <property type="project" value="UniProtKB-KW"/>
</dbReference>
<dbReference type="PANTHER" id="PTHR11905">
    <property type="entry name" value="ADAM A DISINTEGRIN AND METALLOPROTEASE DOMAIN"/>
    <property type="match status" value="1"/>
</dbReference>
<evidence type="ECO:0000259" key="9">
    <source>
        <dbReference type="PROSITE" id="PS50215"/>
    </source>
</evidence>
<feature type="transmembrane region" description="Helical" evidence="6">
    <location>
        <begin position="630"/>
        <end position="653"/>
    </location>
</feature>
<reference evidence="10" key="2">
    <citation type="submission" date="2021-02" db="EMBL/GenBank/DDBJ databases">
        <title>Aspergillus puulaauensis MK2 genome sequence.</title>
        <authorList>
            <person name="Futagami T."/>
            <person name="Mori K."/>
            <person name="Kadooka C."/>
            <person name="Tanaka T."/>
        </authorList>
    </citation>
    <scope>NUCLEOTIDE SEQUENCE</scope>
    <source>
        <strain evidence="10">MK2</strain>
    </source>
</reference>
<gene>
    <name evidence="10" type="ORF">APUU_31253S</name>
</gene>
<dbReference type="InterPro" id="IPR001762">
    <property type="entry name" value="Disintegrin_dom"/>
</dbReference>
<dbReference type="SMART" id="SM00050">
    <property type="entry name" value="DISIN"/>
    <property type="match status" value="1"/>
</dbReference>
<protein>
    <recommendedName>
        <fullName evidence="3">Disintegrin and metalloproteinase domain-containing protein B</fullName>
    </recommendedName>
</protein>
<dbReference type="OrthoDB" id="5951731at2759"/>
<keyword evidence="6" id="KW-0472">Membrane</keyword>
<dbReference type="Gene3D" id="3.40.390.10">
    <property type="entry name" value="Collagenase (Catalytic Domain)"/>
    <property type="match status" value="1"/>
</dbReference>
<keyword evidence="1" id="KW-1015">Disulfide bond</keyword>
<dbReference type="AlphaFoldDB" id="A0A7R7XLF0"/>
<dbReference type="CDD" id="cd04271">
    <property type="entry name" value="ZnMc_ADAM_fungal"/>
    <property type="match status" value="1"/>
</dbReference>
<evidence type="ECO:0000256" key="4">
    <source>
        <dbReference type="PROSITE-ProRule" id="PRU00276"/>
    </source>
</evidence>
<feature type="region of interest" description="Disordered" evidence="5">
    <location>
        <begin position="662"/>
        <end position="698"/>
    </location>
</feature>
<keyword evidence="6" id="KW-1133">Transmembrane helix</keyword>
<dbReference type="GeneID" id="64973033"/>
<feature type="binding site" evidence="4">
    <location>
        <position position="363"/>
    </location>
    <ligand>
        <name>Zn(2+)</name>
        <dbReference type="ChEBI" id="CHEBI:29105"/>
        <note>catalytic</note>
    </ligand>
</feature>